<dbReference type="Gene3D" id="3.40.50.1820">
    <property type="entry name" value="alpha/beta hydrolase"/>
    <property type="match status" value="1"/>
</dbReference>
<gene>
    <name evidence="2" type="ORF">AMJ83_02065</name>
</gene>
<dbReference type="STRING" id="1703779.AMJ83_02065"/>
<dbReference type="InterPro" id="IPR022742">
    <property type="entry name" value="Hydrolase_4"/>
</dbReference>
<protein>
    <recommendedName>
        <fullName evidence="1">Serine aminopeptidase S33 domain-containing protein</fullName>
    </recommendedName>
</protein>
<feature type="domain" description="Serine aminopeptidase S33" evidence="1">
    <location>
        <begin position="86"/>
        <end position="188"/>
    </location>
</feature>
<dbReference type="Pfam" id="PF12146">
    <property type="entry name" value="Hydrolase_4"/>
    <property type="match status" value="1"/>
</dbReference>
<proteinExistence type="predicted"/>
<evidence type="ECO:0000259" key="1">
    <source>
        <dbReference type="Pfam" id="PF12146"/>
    </source>
</evidence>
<sequence length="289" mass="33031">MKVNYLLFFVGLLIFLACGRILSLDDFLFEPTEIDEYLRPEDFDAEWGTRFIIPDSLVESVTLTSMENTVYAFFVKGHPDSISNNQVTILYCHGKDENINRYWVRIEYLWEMGYNAFIFDYQGYGRSEGNPSGEALFSDGLEALRHLQERSDIDTSRIAYYGWSLGTFVASYLAADVYHPAALILEAAPASACAILQDAVLFNIPGSYVVEADFDNEARIADVMCPLFMMHGKADDFVVFERHVHRVWDNAVDPKRNLWVENASHDDIPEVLGPQYHQALIDFINDYVN</sequence>
<dbReference type="PANTHER" id="PTHR12277:SF81">
    <property type="entry name" value="PROTEIN ABHD13"/>
    <property type="match status" value="1"/>
</dbReference>
<dbReference type="InterPro" id="IPR029058">
    <property type="entry name" value="AB_hydrolase_fold"/>
</dbReference>
<dbReference type="PANTHER" id="PTHR12277">
    <property type="entry name" value="ALPHA/BETA HYDROLASE DOMAIN-CONTAINING PROTEIN"/>
    <property type="match status" value="1"/>
</dbReference>
<dbReference type="PROSITE" id="PS51257">
    <property type="entry name" value="PROKAR_LIPOPROTEIN"/>
    <property type="match status" value="1"/>
</dbReference>
<evidence type="ECO:0000313" key="3">
    <source>
        <dbReference type="Proteomes" id="UP000051373"/>
    </source>
</evidence>
<dbReference type="AlphaFoldDB" id="A0A0S8FX74"/>
<dbReference type="Proteomes" id="UP000051373">
    <property type="component" value="Unassembled WGS sequence"/>
</dbReference>
<name>A0A0S8FX74_UNCW3</name>
<accession>A0A0S8FX74</accession>
<dbReference type="EMBL" id="LJUJ01000002">
    <property type="protein sequence ID" value="KPK64516.1"/>
    <property type="molecule type" value="Genomic_DNA"/>
</dbReference>
<evidence type="ECO:0000313" key="2">
    <source>
        <dbReference type="EMBL" id="KPK64516.1"/>
    </source>
</evidence>
<dbReference type="SUPFAM" id="SSF53474">
    <property type="entry name" value="alpha/beta-Hydrolases"/>
    <property type="match status" value="1"/>
</dbReference>
<reference evidence="2 3" key="1">
    <citation type="journal article" date="2015" name="Microbiome">
        <title>Genomic resolution of linkages in carbon, nitrogen, and sulfur cycling among widespread estuary sediment bacteria.</title>
        <authorList>
            <person name="Baker B.J."/>
            <person name="Lazar C.S."/>
            <person name="Teske A.P."/>
            <person name="Dick G.J."/>
        </authorList>
    </citation>
    <scope>NUCLEOTIDE SEQUENCE [LARGE SCALE GENOMIC DNA]</scope>
    <source>
        <strain evidence="2">SM23_42</strain>
    </source>
</reference>
<organism evidence="2 3">
    <name type="scientific">candidate division WOR_3 bacterium SM23_42</name>
    <dbReference type="NCBI Taxonomy" id="1703779"/>
    <lineage>
        <taxon>Bacteria</taxon>
        <taxon>Bacteria division WOR-3</taxon>
    </lineage>
</organism>
<comment type="caution">
    <text evidence="2">The sequence shown here is derived from an EMBL/GenBank/DDBJ whole genome shotgun (WGS) entry which is preliminary data.</text>
</comment>